<dbReference type="PROSITE" id="PS50198">
    <property type="entry name" value="PPIC_PPIASE_2"/>
    <property type="match status" value="1"/>
</dbReference>
<keyword evidence="5 6" id="KW-0413">Isomerase</keyword>
<evidence type="ECO:0000256" key="6">
    <source>
        <dbReference type="PROSITE-ProRule" id="PRU00278"/>
    </source>
</evidence>
<dbReference type="Gene3D" id="3.10.50.40">
    <property type="match status" value="1"/>
</dbReference>
<evidence type="ECO:0000256" key="3">
    <source>
        <dbReference type="ARBA" id="ARBA00022729"/>
    </source>
</evidence>
<organism evidence="8 9">
    <name type="scientific">Fimbriimonas ginsengisoli</name>
    <dbReference type="NCBI Taxonomy" id="1005039"/>
    <lineage>
        <taxon>Bacteria</taxon>
        <taxon>Bacillati</taxon>
        <taxon>Armatimonadota</taxon>
        <taxon>Fimbriimonadia</taxon>
        <taxon>Fimbriimonadales</taxon>
        <taxon>Fimbriimonadaceae</taxon>
        <taxon>Fimbriimonas</taxon>
    </lineage>
</organism>
<dbReference type="EC" id="5.2.1.8" evidence="2"/>
<evidence type="ECO:0000313" key="8">
    <source>
        <dbReference type="EMBL" id="MBI1755772.1"/>
    </source>
</evidence>
<accession>A0A931PTS7</accession>
<dbReference type="GO" id="GO:0003755">
    <property type="term" value="F:peptidyl-prolyl cis-trans isomerase activity"/>
    <property type="evidence" value="ECO:0007669"/>
    <property type="project" value="UniProtKB-KW"/>
</dbReference>
<proteinExistence type="predicted"/>
<evidence type="ECO:0000313" key="9">
    <source>
        <dbReference type="Proteomes" id="UP000727962"/>
    </source>
</evidence>
<gene>
    <name evidence="8" type="ORF">HYR64_01530</name>
</gene>
<dbReference type="InterPro" id="IPR027304">
    <property type="entry name" value="Trigger_fact/SurA_dom_sf"/>
</dbReference>
<evidence type="ECO:0000256" key="1">
    <source>
        <dbReference type="ARBA" id="ARBA00000971"/>
    </source>
</evidence>
<keyword evidence="3" id="KW-0732">Signal</keyword>
<evidence type="ECO:0000256" key="5">
    <source>
        <dbReference type="ARBA" id="ARBA00023235"/>
    </source>
</evidence>
<dbReference type="AlphaFoldDB" id="A0A931PTS7"/>
<dbReference type="PANTHER" id="PTHR47245">
    <property type="entry name" value="PEPTIDYLPROLYL ISOMERASE"/>
    <property type="match status" value="1"/>
</dbReference>
<protein>
    <recommendedName>
        <fullName evidence="2">peptidylprolyl isomerase</fullName>
        <ecNumber evidence="2">5.2.1.8</ecNumber>
    </recommendedName>
</protein>
<evidence type="ECO:0000259" key="7">
    <source>
        <dbReference type="PROSITE" id="PS50198"/>
    </source>
</evidence>
<keyword evidence="4 6" id="KW-0697">Rotamase</keyword>
<dbReference type="Gene3D" id="1.10.4030.10">
    <property type="entry name" value="Porin chaperone SurA, peptide-binding domain"/>
    <property type="match status" value="1"/>
</dbReference>
<evidence type="ECO:0000256" key="2">
    <source>
        <dbReference type="ARBA" id="ARBA00013194"/>
    </source>
</evidence>
<dbReference type="SUPFAM" id="SSF109998">
    <property type="entry name" value="Triger factor/SurA peptide-binding domain-like"/>
    <property type="match status" value="1"/>
</dbReference>
<sequence>MTGMALAQVDPTRIVAVVNGDEINGAEYYRKMEYLPGVGRRIANGFAEFPPGFMTLEQLITEHLLFGLAREKGVYPTDPEVQAELRARSEESPRLLDDWLASGQTRGELELLIRYELAQFKLLTFGITITDQEVETHYKEHPAEFTIPKRLTLRSIVVTTEEGKQAVDAALAAGKDFASVARERSEDISRAVGGEFGTLPIGVLPEAVRNALADVKIGKTTGWIAAESLKPQPVGGAPTVPVGGPWVRFLLEAVLPEELQPLTPQLKRNTRKRLMLDRGKGKNDLNKDMAEMRAKAKVDIKQKEFAEAYARYMDAYLKGKGLKSGG</sequence>
<dbReference type="EMBL" id="JACOSL010000008">
    <property type="protein sequence ID" value="MBI1755772.1"/>
    <property type="molecule type" value="Genomic_DNA"/>
</dbReference>
<dbReference type="Pfam" id="PF13145">
    <property type="entry name" value="Rotamase_2"/>
    <property type="match status" value="1"/>
</dbReference>
<name>A0A931PTS7_FIMGI</name>
<feature type="domain" description="PpiC" evidence="7">
    <location>
        <begin position="148"/>
        <end position="227"/>
    </location>
</feature>
<dbReference type="Proteomes" id="UP000727962">
    <property type="component" value="Unassembled WGS sequence"/>
</dbReference>
<reference evidence="8" key="1">
    <citation type="submission" date="2020-07" db="EMBL/GenBank/DDBJ databases">
        <title>Huge and variable diversity of episymbiotic CPR bacteria and DPANN archaea in groundwater ecosystems.</title>
        <authorList>
            <person name="He C.Y."/>
            <person name="Keren R."/>
            <person name="Whittaker M."/>
            <person name="Farag I.F."/>
            <person name="Doudna J."/>
            <person name="Cate J.H.D."/>
            <person name="Banfield J.F."/>
        </authorList>
    </citation>
    <scope>NUCLEOTIDE SEQUENCE</scope>
    <source>
        <strain evidence="8">NC_groundwater_17_Pr7_B-0.1um_64_12</strain>
    </source>
</reference>
<comment type="caution">
    <text evidence="8">The sequence shown here is derived from an EMBL/GenBank/DDBJ whole genome shotgun (WGS) entry which is preliminary data.</text>
</comment>
<comment type="catalytic activity">
    <reaction evidence="1">
        <text>[protein]-peptidylproline (omega=180) = [protein]-peptidylproline (omega=0)</text>
        <dbReference type="Rhea" id="RHEA:16237"/>
        <dbReference type="Rhea" id="RHEA-COMP:10747"/>
        <dbReference type="Rhea" id="RHEA-COMP:10748"/>
        <dbReference type="ChEBI" id="CHEBI:83833"/>
        <dbReference type="ChEBI" id="CHEBI:83834"/>
        <dbReference type="EC" id="5.2.1.8"/>
    </reaction>
</comment>
<dbReference type="InterPro" id="IPR050245">
    <property type="entry name" value="PrsA_foldase"/>
</dbReference>
<dbReference type="PANTHER" id="PTHR47245:SF1">
    <property type="entry name" value="FOLDASE PROTEIN PRSA"/>
    <property type="match status" value="1"/>
</dbReference>
<evidence type="ECO:0000256" key="4">
    <source>
        <dbReference type="ARBA" id="ARBA00023110"/>
    </source>
</evidence>
<dbReference type="InterPro" id="IPR046357">
    <property type="entry name" value="PPIase_dom_sf"/>
</dbReference>
<dbReference type="InterPro" id="IPR000297">
    <property type="entry name" value="PPIase_PpiC"/>
</dbReference>